<evidence type="ECO:0000256" key="5">
    <source>
        <dbReference type="SAM" id="MobiDB-lite"/>
    </source>
</evidence>
<evidence type="ECO:0000256" key="4">
    <source>
        <dbReference type="SAM" id="Coils"/>
    </source>
</evidence>
<dbReference type="PANTHER" id="PTHR12241">
    <property type="entry name" value="TUBULIN POLYGLUTAMYLASE"/>
    <property type="match status" value="1"/>
</dbReference>
<dbReference type="EMBL" id="JBJQOH010000008">
    <property type="protein sequence ID" value="KAL3676345.1"/>
    <property type="molecule type" value="Genomic_DNA"/>
</dbReference>
<dbReference type="AlphaFoldDB" id="A0ABD3GE93"/>
<keyword evidence="7" id="KW-1185">Reference proteome</keyword>
<dbReference type="InterPro" id="IPR004344">
    <property type="entry name" value="TTL/TTLL_fam"/>
</dbReference>
<keyword evidence="1" id="KW-0436">Ligase</keyword>
<dbReference type="GO" id="GO:0005524">
    <property type="term" value="F:ATP binding"/>
    <property type="evidence" value="ECO:0007669"/>
    <property type="project" value="UniProtKB-KW"/>
</dbReference>
<feature type="compositionally biased region" description="Polar residues" evidence="5">
    <location>
        <begin position="553"/>
        <end position="568"/>
    </location>
</feature>
<organism evidence="6 7">
    <name type="scientific">Riccia sorocarpa</name>
    <dbReference type="NCBI Taxonomy" id="122646"/>
    <lineage>
        <taxon>Eukaryota</taxon>
        <taxon>Viridiplantae</taxon>
        <taxon>Streptophyta</taxon>
        <taxon>Embryophyta</taxon>
        <taxon>Marchantiophyta</taxon>
        <taxon>Marchantiopsida</taxon>
        <taxon>Marchantiidae</taxon>
        <taxon>Marchantiales</taxon>
        <taxon>Ricciaceae</taxon>
        <taxon>Riccia</taxon>
    </lineage>
</organism>
<dbReference type="GO" id="GO:0016874">
    <property type="term" value="F:ligase activity"/>
    <property type="evidence" value="ECO:0007669"/>
    <property type="project" value="UniProtKB-KW"/>
</dbReference>
<evidence type="ECO:0000256" key="3">
    <source>
        <dbReference type="ARBA" id="ARBA00022840"/>
    </source>
</evidence>
<comment type="caution">
    <text evidence="6">The sequence shown here is derived from an EMBL/GenBank/DDBJ whole genome shotgun (WGS) entry which is preliminary data.</text>
</comment>
<accession>A0ABD3GE93</accession>
<keyword evidence="4" id="KW-0175">Coiled coil</keyword>
<dbReference type="PROSITE" id="PS51221">
    <property type="entry name" value="TTL"/>
    <property type="match status" value="1"/>
</dbReference>
<feature type="coiled-coil region" evidence="4">
    <location>
        <begin position="479"/>
        <end position="513"/>
    </location>
</feature>
<keyword evidence="3" id="KW-0067">ATP-binding</keyword>
<feature type="region of interest" description="Disordered" evidence="5">
    <location>
        <begin position="657"/>
        <end position="692"/>
    </location>
</feature>
<gene>
    <name evidence="6" type="ORF">R1sor_026293</name>
</gene>
<dbReference type="PANTHER" id="PTHR12241:SF147">
    <property type="entry name" value="TUBULIN POLYGLUTAMYLASE TTLL7"/>
    <property type="match status" value="1"/>
</dbReference>
<proteinExistence type="predicted"/>
<dbReference type="Proteomes" id="UP001633002">
    <property type="component" value="Unassembled WGS sequence"/>
</dbReference>
<dbReference type="SUPFAM" id="SSF56059">
    <property type="entry name" value="Glutathione synthetase ATP-binding domain-like"/>
    <property type="match status" value="1"/>
</dbReference>
<name>A0ABD3GE93_9MARC</name>
<dbReference type="Gene3D" id="3.30.470.20">
    <property type="entry name" value="ATP-grasp fold, B domain"/>
    <property type="match status" value="1"/>
</dbReference>
<evidence type="ECO:0000313" key="7">
    <source>
        <dbReference type="Proteomes" id="UP001633002"/>
    </source>
</evidence>
<evidence type="ECO:0000313" key="6">
    <source>
        <dbReference type="EMBL" id="KAL3676345.1"/>
    </source>
</evidence>
<sequence length="851" mass="96994">MPGARRKVSYHRELYVVRKKIARIMKGKGGKRRAKRSHSVPIVDLSCCKYELLRNVLKNNGWEEAGADEINSHLIWTDMSIGPERLMTLKRGQKINHYFGMLQICRKKSLARNLATMRKMFPSQYKFFPRSFILPNQLPELLSKFNFHKTRTYILKPDNGCQGRGVALVQSGSDVRAAIEGLSGSNLLAQKYLANPMLINGYKFDLRIYVLILSCDPLRLYLYREGIVRFCTEKYSKPDPQNLSLSCMHLTNYAVNKHNGKFEFNTKADETDKGHKWTLTSLYSALAARGYDTQKLHRQISQLVVMTIIGIVPLLAHNYKAYLPDDDSGRTCFEVLGMDVLLDEKCKPWLLEVNHSPSFTIDTPLDLTVKEALLMDTMRLVHMDPTTVTRLRMQERKGAMSRLYGKAAAGKENPGNHQGVHSVTHRKDPFDEYEKTNRGMYDRIYPSEDKNLMELYRIFLAGSEAAFKHSFHMRVKDTIVRVQEERKQEELAKEVEERKKQKVRSEIRKKAQNNARLAAVAARARLVQKLTAKMAGDLHSVVETGPLDRPLTPVSQEYRTGSSVPSRSEPQDDSDNRDKFGKRAVHPRYKVSNSLGDTRYSGTENQMGVGKVVYDRQDSLEEVSTSTASFCNTNTDYHRGEYSGKHFSHLRDRQIYSSTKMNQGRYDPIKSSSSSSKKVERHPLPNSTRQVNHTETMSINQRLPSFRKGETSLKANSISLNPVSYLQLGPKYFRDTKVPSLHVEPKDSGRGELVPNFTDLMRGRSGLPKLFDNGKRKLSQHLPQQDTVSDSVTSVRYTGGFSPTTSLNPSLTSLARTDSGFRFGNDLSVKNKYPSNLFRDRNSYSWLRSPV</sequence>
<reference evidence="6 7" key="1">
    <citation type="submission" date="2024-09" db="EMBL/GenBank/DDBJ databases">
        <title>Chromosome-scale assembly of Riccia sorocarpa.</title>
        <authorList>
            <person name="Paukszto L."/>
        </authorList>
    </citation>
    <scope>NUCLEOTIDE SEQUENCE [LARGE SCALE GENOMIC DNA]</scope>
    <source>
        <strain evidence="6">LP-2024</strain>
        <tissue evidence="6">Aerial parts of the thallus</tissue>
    </source>
</reference>
<keyword evidence="2" id="KW-0547">Nucleotide-binding</keyword>
<evidence type="ECO:0000256" key="2">
    <source>
        <dbReference type="ARBA" id="ARBA00022741"/>
    </source>
</evidence>
<protein>
    <submittedName>
        <fullName evidence="6">Uncharacterized protein</fullName>
    </submittedName>
</protein>
<feature type="compositionally biased region" description="Polar residues" evidence="5">
    <location>
        <begin position="591"/>
        <end position="604"/>
    </location>
</feature>
<evidence type="ECO:0000256" key="1">
    <source>
        <dbReference type="ARBA" id="ARBA00022598"/>
    </source>
</evidence>
<dbReference type="Pfam" id="PF03133">
    <property type="entry name" value="TTL"/>
    <property type="match status" value="1"/>
</dbReference>
<feature type="region of interest" description="Disordered" evidence="5">
    <location>
        <begin position="543"/>
        <end position="604"/>
    </location>
</feature>